<proteinExistence type="predicted"/>
<dbReference type="InterPro" id="IPR044563">
    <property type="entry name" value="Sgt1-like"/>
</dbReference>
<dbReference type="Pfam" id="PF05002">
    <property type="entry name" value="SGS"/>
    <property type="match status" value="1"/>
</dbReference>
<dbReference type="EMBL" id="JAACLJ010000005">
    <property type="protein sequence ID" value="KAF4585996.1"/>
    <property type="molecule type" value="Genomic_DNA"/>
</dbReference>
<reference evidence="4 5" key="1">
    <citation type="journal article" date="2020" name="G3 (Bethesda)">
        <title>Genetic Underpinnings of Host Manipulation by Ophiocordyceps as Revealed by Comparative Transcriptomics.</title>
        <authorList>
            <person name="Will I."/>
            <person name="Das B."/>
            <person name="Trinh T."/>
            <person name="Brachmann A."/>
            <person name="Ohm R.A."/>
            <person name="de Bekker C."/>
        </authorList>
    </citation>
    <scope>NUCLEOTIDE SEQUENCE [LARGE SCALE GENOMIC DNA]</scope>
    <source>
        <strain evidence="4 5">EC05</strain>
    </source>
</reference>
<accession>A0A8H4Q5H3</accession>
<dbReference type="GO" id="GO:0051087">
    <property type="term" value="F:protein-folding chaperone binding"/>
    <property type="evidence" value="ECO:0007669"/>
    <property type="project" value="InterPro"/>
</dbReference>
<dbReference type="OrthoDB" id="1898560at2759"/>
<dbReference type="PANTHER" id="PTHR45862">
    <property type="entry name" value="PROTEIN SGT1 HOMOLOG"/>
    <property type="match status" value="1"/>
</dbReference>
<dbReference type="CDD" id="cd06466">
    <property type="entry name" value="p23_CS_SGT1_like"/>
    <property type="match status" value="1"/>
</dbReference>
<name>A0A8H4Q5H3_9HYPO</name>
<dbReference type="PROSITE" id="PS51203">
    <property type="entry name" value="CS"/>
    <property type="match status" value="1"/>
</dbReference>
<evidence type="ECO:0000259" key="2">
    <source>
        <dbReference type="PROSITE" id="PS51048"/>
    </source>
</evidence>
<evidence type="ECO:0000259" key="3">
    <source>
        <dbReference type="PROSITE" id="PS51203"/>
    </source>
</evidence>
<organism evidence="4 5">
    <name type="scientific">Ophiocordyceps camponoti-floridani</name>
    <dbReference type="NCBI Taxonomy" id="2030778"/>
    <lineage>
        <taxon>Eukaryota</taxon>
        <taxon>Fungi</taxon>
        <taxon>Dikarya</taxon>
        <taxon>Ascomycota</taxon>
        <taxon>Pezizomycotina</taxon>
        <taxon>Sordariomycetes</taxon>
        <taxon>Hypocreomycetidae</taxon>
        <taxon>Hypocreales</taxon>
        <taxon>Ophiocordycipitaceae</taxon>
        <taxon>Ophiocordyceps</taxon>
    </lineage>
</organism>
<dbReference type="PROSITE" id="PS51048">
    <property type="entry name" value="SGS"/>
    <property type="match status" value="1"/>
</dbReference>
<dbReference type="InterPro" id="IPR007699">
    <property type="entry name" value="SGS_dom"/>
</dbReference>
<comment type="caution">
    <text evidence="4">The sequence shown here is derived from an EMBL/GenBank/DDBJ whole genome shotgun (WGS) entry which is preliminary data.</text>
</comment>
<feature type="compositionally biased region" description="Basic and acidic residues" evidence="1">
    <location>
        <begin position="116"/>
        <end position="125"/>
    </location>
</feature>
<dbReference type="InterPro" id="IPR008978">
    <property type="entry name" value="HSP20-like_chaperone"/>
</dbReference>
<dbReference type="InterPro" id="IPR007052">
    <property type="entry name" value="CS_dom"/>
</dbReference>
<sequence>MNVSIFTKGTEKSSLNVVFRPDSVHLENLVYPDGKAREFHLRLWGKIDAQASSFSLTANKVELRLVKVGGKWPFLLRGEGDAVAGGEEDAPTTKPQSKTEDIPAKPPSYPSSSRTGPKDWDKVVPEDEDEKEDGVNDFFKKLYKSATPEQQRAMMKSFTESNGTSLSTDWNDVKGRTVETVPPEGMEAKRY</sequence>
<feature type="region of interest" description="Disordered" evidence="1">
    <location>
        <begin position="157"/>
        <end position="191"/>
    </location>
</feature>
<gene>
    <name evidence="4" type="ORF">GQ602_005301</name>
</gene>
<dbReference type="Pfam" id="PF04969">
    <property type="entry name" value="CS"/>
    <property type="match status" value="1"/>
</dbReference>
<evidence type="ECO:0000313" key="4">
    <source>
        <dbReference type="EMBL" id="KAF4585996.1"/>
    </source>
</evidence>
<feature type="region of interest" description="Disordered" evidence="1">
    <location>
        <begin position="82"/>
        <end position="135"/>
    </location>
</feature>
<protein>
    <submittedName>
        <fullName evidence="4">SGS-domain-containing protein</fullName>
    </submittedName>
</protein>
<feature type="compositionally biased region" description="Polar residues" evidence="1">
    <location>
        <begin position="158"/>
        <end position="170"/>
    </location>
</feature>
<feature type="domain" description="CS" evidence="3">
    <location>
        <begin position="1"/>
        <end position="76"/>
    </location>
</feature>
<dbReference type="AlphaFoldDB" id="A0A8H4Q5H3"/>
<evidence type="ECO:0000256" key="1">
    <source>
        <dbReference type="SAM" id="MobiDB-lite"/>
    </source>
</evidence>
<dbReference type="Proteomes" id="UP000562929">
    <property type="component" value="Unassembled WGS sequence"/>
</dbReference>
<dbReference type="SUPFAM" id="SSF49764">
    <property type="entry name" value="HSP20-like chaperones"/>
    <property type="match status" value="1"/>
</dbReference>
<feature type="domain" description="SGS" evidence="2">
    <location>
        <begin position="108"/>
        <end position="191"/>
    </location>
</feature>
<dbReference type="Gene3D" id="2.60.40.790">
    <property type="match status" value="1"/>
</dbReference>
<evidence type="ECO:0000313" key="5">
    <source>
        <dbReference type="Proteomes" id="UP000562929"/>
    </source>
</evidence>
<keyword evidence="5" id="KW-1185">Reference proteome</keyword>